<keyword evidence="1" id="KW-0732">Signal</keyword>
<keyword evidence="3" id="KW-1185">Reference proteome</keyword>
<dbReference type="Proteomes" id="UP000630923">
    <property type="component" value="Unassembled WGS sequence"/>
</dbReference>
<proteinExistence type="predicted"/>
<reference evidence="2" key="2">
    <citation type="submission" date="2020-09" db="EMBL/GenBank/DDBJ databases">
        <authorList>
            <person name="Sun Q."/>
            <person name="Kim S."/>
        </authorList>
    </citation>
    <scope>NUCLEOTIDE SEQUENCE</scope>
    <source>
        <strain evidence="2">KCTC 42590</strain>
    </source>
</reference>
<protein>
    <recommendedName>
        <fullName evidence="4">UrcA family protein</fullName>
    </recommendedName>
</protein>
<sequence>MLKNLNLLAAVGIIISGSVPVAAQNIPQDLLAVDKQRIMKDCVPAFGEAVCEALSDCTVKEFEKRLDMETYLNLTMQLSRNEVDANNRQLLDTIARYCTAELERTGIISNNAS</sequence>
<evidence type="ECO:0000313" key="3">
    <source>
        <dbReference type="Proteomes" id="UP000630923"/>
    </source>
</evidence>
<feature type="signal peptide" evidence="1">
    <location>
        <begin position="1"/>
        <end position="23"/>
    </location>
</feature>
<evidence type="ECO:0000313" key="2">
    <source>
        <dbReference type="EMBL" id="GHF30574.1"/>
    </source>
</evidence>
<evidence type="ECO:0008006" key="4">
    <source>
        <dbReference type="Google" id="ProtNLM"/>
    </source>
</evidence>
<reference evidence="2" key="1">
    <citation type="journal article" date="2014" name="Int. J. Syst. Evol. Microbiol.">
        <title>Complete genome sequence of Corynebacterium casei LMG S-19264T (=DSM 44701T), isolated from a smear-ripened cheese.</title>
        <authorList>
            <consortium name="US DOE Joint Genome Institute (JGI-PGF)"/>
            <person name="Walter F."/>
            <person name="Albersmeier A."/>
            <person name="Kalinowski J."/>
            <person name="Ruckert C."/>
        </authorList>
    </citation>
    <scope>NUCLEOTIDE SEQUENCE</scope>
    <source>
        <strain evidence="2">KCTC 42590</strain>
    </source>
</reference>
<organism evidence="2 3">
    <name type="scientific">Kordiimonas sediminis</name>
    <dbReference type="NCBI Taxonomy" id="1735581"/>
    <lineage>
        <taxon>Bacteria</taxon>
        <taxon>Pseudomonadati</taxon>
        <taxon>Pseudomonadota</taxon>
        <taxon>Alphaproteobacteria</taxon>
        <taxon>Kordiimonadales</taxon>
        <taxon>Kordiimonadaceae</taxon>
        <taxon>Kordiimonas</taxon>
    </lineage>
</organism>
<name>A0A919E978_9PROT</name>
<dbReference type="AlphaFoldDB" id="A0A919E978"/>
<gene>
    <name evidence="2" type="ORF">GCM10017044_27440</name>
</gene>
<feature type="chain" id="PRO_5036701606" description="UrcA family protein" evidence="1">
    <location>
        <begin position="24"/>
        <end position="113"/>
    </location>
</feature>
<dbReference type="EMBL" id="BNCI01000002">
    <property type="protein sequence ID" value="GHF30574.1"/>
    <property type="molecule type" value="Genomic_DNA"/>
</dbReference>
<evidence type="ECO:0000256" key="1">
    <source>
        <dbReference type="SAM" id="SignalP"/>
    </source>
</evidence>
<comment type="caution">
    <text evidence="2">The sequence shown here is derived from an EMBL/GenBank/DDBJ whole genome shotgun (WGS) entry which is preliminary data.</text>
</comment>
<dbReference type="RefSeq" id="WP_191253914.1">
    <property type="nucleotide sequence ID" value="NZ_BNCI01000002.1"/>
</dbReference>
<accession>A0A919E978</accession>